<dbReference type="InterPro" id="IPR001365">
    <property type="entry name" value="A_deaminase_dom"/>
</dbReference>
<reference evidence="8" key="1">
    <citation type="submission" date="2009-01" db="EMBL/GenBank/DDBJ databases">
        <title>Complete sequence of Anaeromyxobacter dehalogenans 2CP-1.</title>
        <authorList>
            <consortium name="US DOE Joint Genome Institute"/>
            <person name="Lucas S."/>
            <person name="Copeland A."/>
            <person name="Lapidus A."/>
            <person name="Glavina del Rio T."/>
            <person name="Dalin E."/>
            <person name="Tice H."/>
            <person name="Bruce D."/>
            <person name="Goodwin L."/>
            <person name="Pitluck S."/>
            <person name="Saunders E."/>
            <person name="Brettin T."/>
            <person name="Detter J.C."/>
            <person name="Han C."/>
            <person name="Larimer F."/>
            <person name="Land M."/>
            <person name="Hauser L."/>
            <person name="Kyrpides N."/>
            <person name="Ovchinnikova G."/>
            <person name="Beliaev A.S."/>
            <person name="Richardson P."/>
        </authorList>
    </citation>
    <scope>NUCLEOTIDE SEQUENCE</scope>
    <source>
        <strain evidence="8">2CP-1</strain>
    </source>
</reference>
<accession>B8JDJ7</accession>
<dbReference type="GO" id="GO:0005829">
    <property type="term" value="C:cytosol"/>
    <property type="evidence" value="ECO:0007669"/>
    <property type="project" value="TreeGrafter"/>
</dbReference>
<evidence type="ECO:0000259" key="7">
    <source>
        <dbReference type="Pfam" id="PF00962"/>
    </source>
</evidence>
<comment type="similarity">
    <text evidence="2">Belongs to the metallo-dependent hydrolases superfamily. Adenosine and AMP deaminases family.</text>
</comment>
<evidence type="ECO:0000256" key="3">
    <source>
        <dbReference type="ARBA" id="ARBA00012784"/>
    </source>
</evidence>
<keyword evidence="5 8" id="KW-0378">Hydrolase</keyword>
<dbReference type="PANTHER" id="PTHR11409:SF43">
    <property type="entry name" value="ADENOSINE DEAMINASE"/>
    <property type="match status" value="1"/>
</dbReference>
<dbReference type="AlphaFoldDB" id="B8JDJ7"/>
<name>B8JDJ7_ANAD2</name>
<dbReference type="GO" id="GO:0004000">
    <property type="term" value="F:adenosine deaminase activity"/>
    <property type="evidence" value="ECO:0007669"/>
    <property type="project" value="UniProtKB-ARBA"/>
</dbReference>
<evidence type="ECO:0000256" key="6">
    <source>
        <dbReference type="ARBA" id="ARBA00022833"/>
    </source>
</evidence>
<dbReference type="Pfam" id="PF00962">
    <property type="entry name" value="A_deaminase"/>
    <property type="match status" value="1"/>
</dbReference>
<dbReference type="SUPFAM" id="SSF51556">
    <property type="entry name" value="Metallo-dependent hydrolases"/>
    <property type="match status" value="1"/>
</dbReference>
<dbReference type="Proteomes" id="UP000007089">
    <property type="component" value="Chromosome"/>
</dbReference>
<evidence type="ECO:0000256" key="4">
    <source>
        <dbReference type="ARBA" id="ARBA00022723"/>
    </source>
</evidence>
<dbReference type="InterPro" id="IPR006330">
    <property type="entry name" value="Ado/ade_deaminase"/>
</dbReference>
<dbReference type="Gene3D" id="3.20.20.140">
    <property type="entry name" value="Metal-dependent hydrolases"/>
    <property type="match status" value="1"/>
</dbReference>
<sequence>MARELSDLHIHVGGAVAPHILWSIAHDQGFKLPVASYWEFKELISARPGKVRSLDEYLAVMHEWTEKIQSSPQAMERSVYEVIGKEYRSSRVSLIELRFNPMKRNVGGERDLDHIIHAALRGMDRAVLEYGVQAGLIFCLAREFPAHLNEILVEKAIKYRRRGVVGIDLAGTERHALELMPEEVGRYRELYARARRAGLKTTVHTGETATTGAEGVRAVVEQLEPHRIGHGICAARDEKVMDLLRERGVVLEICPSSNLATRAVGSIEELGQVLARFWDRGVRFTINTDGPYLLDTNMRAEVRLLRESGVLAEEQIDQALRWAREATFIGELP</sequence>
<feature type="domain" description="Adenosine deaminase" evidence="7">
    <location>
        <begin position="7"/>
        <end position="329"/>
    </location>
</feature>
<evidence type="ECO:0000313" key="9">
    <source>
        <dbReference type="Proteomes" id="UP000007089"/>
    </source>
</evidence>
<proteinExistence type="inferred from homology"/>
<dbReference type="KEGG" id="acp:A2cp1_2709"/>
<dbReference type="GO" id="GO:0046103">
    <property type="term" value="P:inosine biosynthetic process"/>
    <property type="evidence" value="ECO:0007669"/>
    <property type="project" value="TreeGrafter"/>
</dbReference>
<dbReference type="RefSeq" id="WP_012526622.1">
    <property type="nucleotide sequence ID" value="NC_011891.1"/>
</dbReference>
<evidence type="ECO:0000256" key="2">
    <source>
        <dbReference type="ARBA" id="ARBA00006676"/>
    </source>
</evidence>
<dbReference type="GO" id="GO:0006154">
    <property type="term" value="P:adenosine catabolic process"/>
    <property type="evidence" value="ECO:0007669"/>
    <property type="project" value="TreeGrafter"/>
</dbReference>
<dbReference type="EC" id="3.5.4.4" evidence="3"/>
<dbReference type="EMBL" id="CP001359">
    <property type="protein sequence ID" value="ACL66046.1"/>
    <property type="molecule type" value="Genomic_DNA"/>
</dbReference>
<dbReference type="GO" id="GO:0046872">
    <property type="term" value="F:metal ion binding"/>
    <property type="evidence" value="ECO:0007669"/>
    <property type="project" value="UniProtKB-KW"/>
</dbReference>
<organism evidence="8 9">
    <name type="scientific">Anaeromyxobacter dehalogenans (strain ATCC BAA-258 / DSM 21875 / 2CP-1)</name>
    <dbReference type="NCBI Taxonomy" id="455488"/>
    <lineage>
        <taxon>Bacteria</taxon>
        <taxon>Pseudomonadati</taxon>
        <taxon>Myxococcota</taxon>
        <taxon>Myxococcia</taxon>
        <taxon>Myxococcales</taxon>
        <taxon>Cystobacterineae</taxon>
        <taxon>Anaeromyxobacteraceae</taxon>
        <taxon>Anaeromyxobacter</taxon>
    </lineage>
</organism>
<dbReference type="HOGENOM" id="CLU_039228_0_0_7"/>
<dbReference type="InterPro" id="IPR032466">
    <property type="entry name" value="Metal_Hydrolase"/>
</dbReference>
<keyword evidence="4" id="KW-0479">Metal-binding</keyword>
<protein>
    <recommendedName>
        <fullName evidence="3">adenosine deaminase</fullName>
        <ecNumber evidence="3">3.5.4.4</ecNumber>
    </recommendedName>
</protein>
<keyword evidence="9" id="KW-1185">Reference proteome</keyword>
<comment type="cofactor">
    <cofactor evidence="1">
        <name>Zn(2+)</name>
        <dbReference type="ChEBI" id="CHEBI:29105"/>
    </cofactor>
</comment>
<evidence type="ECO:0000313" key="8">
    <source>
        <dbReference type="EMBL" id="ACL66046.1"/>
    </source>
</evidence>
<dbReference type="GO" id="GO:0043103">
    <property type="term" value="P:hypoxanthine salvage"/>
    <property type="evidence" value="ECO:0007669"/>
    <property type="project" value="TreeGrafter"/>
</dbReference>
<dbReference type="PANTHER" id="PTHR11409">
    <property type="entry name" value="ADENOSINE DEAMINASE"/>
    <property type="match status" value="1"/>
</dbReference>
<evidence type="ECO:0000256" key="5">
    <source>
        <dbReference type="ARBA" id="ARBA00022801"/>
    </source>
</evidence>
<keyword evidence="6" id="KW-0862">Zinc</keyword>
<evidence type="ECO:0000256" key="1">
    <source>
        <dbReference type="ARBA" id="ARBA00001947"/>
    </source>
</evidence>
<gene>
    <name evidence="8" type="ordered locus">A2cp1_2709</name>
</gene>